<gene>
    <name evidence="1" type="ORF">NB700_001301</name>
</gene>
<dbReference type="RefSeq" id="WP_267082272.1">
    <property type="nucleotide sequence ID" value="NZ_CP099530.1"/>
</dbReference>
<protein>
    <submittedName>
        <fullName evidence="1">Uncharacterized protein</fullName>
    </submittedName>
</protein>
<reference evidence="1 2" key="1">
    <citation type="submission" date="2022-06" db="EMBL/GenBank/DDBJ databases">
        <title>Dynamics of rice microbiomes reveals core vertical transmitted seed endophytes.</title>
        <authorList>
            <person name="Liao K."/>
            <person name="Zhang X."/>
        </authorList>
    </citation>
    <scope>NUCLEOTIDE SEQUENCE [LARGE SCALE GENOMIC DNA]</scope>
    <source>
        <strain evidence="1 2">YT10-10-1</strain>
    </source>
</reference>
<comment type="caution">
    <text evidence="1">The sequence shown here is derived from an EMBL/GenBank/DDBJ whole genome shotgun (WGS) entry which is preliminary data.</text>
</comment>
<proteinExistence type="predicted"/>
<dbReference type="EMBL" id="JANFWR010000007">
    <property type="protein sequence ID" value="MCW0398745.1"/>
    <property type="molecule type" value="Genomic_DNA"/>
</dbReference>
<keyword evidence="2" id="KW-1185">Reference proteome</keyword>
<sequence length="92" mass="10381">MSAAAEMQHFPTGHGKQTLCILIGIDHVWAGLYTTRERITPAAIGVSTSLNTLRYRDHQLHVGQTQFRMTATAVRRAAHWLRYRGIGIRELP</sequence>
<evidence type="ECO:0000313" key="2">
    <source>
        <dbReference type="Proteomes" id="UP001320843"/>
    </source>
</evidence>
<organism evidence="1 2">
    <name type="scientific">Xanthomonas sacchari</name>
    <dbReference type="NCBI Taxonomy" id="56458"/>
    <lineage>
        <taxon>Bacteria</taxon>
        <taxon>Pseudomonadati</taxon>
        <taxon>Pseudomonadota</taxon>
        <taxon>Gammaproteobacteria</taxon>
        <taxon>Lysobacterales</taxon>
        <taxon>Lysobacteraceae</taxon>
        <taxon>Xanthomonas</taxon>
    </lineage>
</organism>
<name>A0ABT3DTC4_9XANT</name>
<evidence type="ECO:0000313" key="1">
    <source>
        <dbReference type="EMBL" id="MCW0398745.1"/>
    </source>
</evidence>
<accession>A0ABT3DTC4</accession>
<dbReference type="Proteomes" id="UP001320843">
    <property type="component" value="Unassembled WGS sequence"/>
</dbReference>